<name>A0AAV0IXF5_9ROSI</name>
<evidence type="ECO:0000259" key="1">
    <source>
        <dbReference type="Pfam" id="PF24542"/>
    </source>
</evidence>
<dbReference type="InterPro" id="IPR058541">
    <property type="entry name" value="Ig_TPPC8_1st"/>
</dbReference>
<sequence>MDPASTPLGKMLLEEITPVVMVLRTDSVEEACVKNGLSFVEMLSPFCNFSNIDVPLRTSSDQPYRLRKFKLRLVYESDVHQPNVEVAKERLKQVITKAGEKENSELSSDPPQVSNLLDSSKSELLPSWFEYLNKELIRAASFSEHETFDHPVACLLVVSSMDEQPINRFVDLFNTNKLPSLLNDGAMDPKILKHYLLVHDNHDGSSEKALKILSEMKSTFGTNECHLLCINSSQDATMEHQDDPWASYKNDASPVQHLGCCLDVDDTSALKDLMHEFSSKNVIPYMEQKVRILNQQVSATRRGFRNQIKNLWWRKGKDDPNEMPSGSMYTFSSIESQIRVLGDHAFMLHDYELALANYSLISTDYKLDKAWKRYAGVQEMMALAYFLLDQSRKEAEYCMENAFNTYLKLGSSGQQNATRCGLWWIEMLKTRDQYKEAASVYFRICSEELLHSAVMLEQASYCYLFSKPPMLYKYGFHLVLSGDRYRKTDQVKHAIRTYRSALSVYKETTWSYIRDHVHFHIGQWYALLGLHDLAVKHMLQVLACSHQSKATQELFLRDFVQIFQEAGKTFEVPGLQLPVIDISSLKVVFEDQRTYASYPAASVKESLWRSLEEDLIPSLPGARTNWLDVQTKLMPKRLRESNVCVAGEAIKVVVEFTNPLQVPISISNVSLICELSQSEEDKSDTNASTSELENDEDHQRVVMSDSASVILSEIDYSLGGGEKKLVELTVTPKMEGTLKLVGVRWKFSGCVVGFYTFESILLVKKIARGKRKAKQSPLNDLKFVVVKPVPKLEGHIHAFPEKAHAGHLQPLILELKNQSDCSIKNLKMKISHPRFLSIGNKEVPHVDFPACLEKRPDNKQSGTHANLKKPSEGVFLFPEDVAIKGDKPLLWPLWLHAAVPESVPLYIIIYYEMEDTSSVMKYRTLRLHYNLQVLPSLDVSFKISPCPSRLQEFLVRMDVVNKSSAQSFQVSQLSSVGDNWGISRLQTIDGIIPSQSLAVGQAFSFFFMLKSRRQSLVDAAGHVPDLFPDIGSDVRLCPESLKEPLVNITHSPLSDFHDSERSQHGIRNQEDDNTVDFILISRPLKSDRNSEEASDQPQLFSHHACYCRQYSLLPSSNADNLSEQKTASTSPISWTMNGPRTKYHNFSSSFCEISLRMTIHNSSDVIASISINTADSAGQSDALPSPRGWQPVVADTKVASPKVSVAVAGNSAELPSSEPVASPVSPFIWSGSSCSNVQLEPSSSTDVPMQICVFSPGTYDLSSYVLNWNLRKDGGGNQLEAKEKKPEEMRKLWGSCSGYPYFLTVLQSV</sequence>
<evidence type="ECO:0000313" key="5">
    <source>
        <dbReference type="Proteomes" id="UP001154282"/>
    </source>
</evidence>
<keyword evidence="5" id="KW-1185">Reference proteome</keyword>
<reference evidence="4" key="1">
    <citation type="submission" date="2022-08" db="EMBL/GenBank/DDBJ databases">
        <authorList>
            <person name="Gutierrez-Valencia J."/>
        </authorList>
    </citation>
    <scope>NUCLEOTIDE SEQUENCE</scope>
</reference>
<dbReference type="Proteomes" id="UP001154282">
    <property type="component" value="Unassembled WGS sequence"/>
</dbReference>
<evidence type="ECO:0000259" key="2">
    <source>
        <dbReference type="Pfam" id="PF24544"/>
    </source>
</evidence>
<dbReference type="Pfam" id="PF12739">
    <property type="entry name" value="TRAPPC-Trs85"/>
    <property type="match status" value="1"/>
</dbReference>
<dbReference type="Gene3D" id="1.25.40.10">
    <property type="entry name" value="Tetratricopeptide repeat domain"/>
    <property type="match status" value="1"/>
</dbReference>
<comment type="caution">
    <text evidence="4">The sequence shown here is derived from an EMBL/GenBank/DDBJ whole genome shotgun (WGS) entry which is preliminary data.</text>
</comment>
<dbReference type="Pfam" id="PF24544">
    <property type="entry name" value="Ig_TPPC8_2nd"/>
    <property type="match status" value="1"/>
</dbReference>
<dbReference type="GO" id="GO:1990072">
    <property type="term" value="C:TRAPPIII protein complex"/>
    <property type="evidence" value="ECO:0007669"/>
    <property type="project" value="TreeGrafter"/>
</dbReference>
<proteinExistence type="predicted"/>
<dbReference type="PANTHER" id="PTHR12975:SF6">
    <property type="entry name" value="TRAFFICKING PROTEIN PARTICLE COMPLEX SUBUNIT 8"/>
    <property type="match status" value="1"/>
</dbReference>
<dbReference type="InterPro" id="IPR024420">
    <property type="entry name" value="TRAPP_III_complex_Trs85"/>
</dbReference>
<feature type="domain" description="TPPC8 second Ig-like" evidence="2">
    <location>
        <begin position="806"/>
        <end position="925"/>
    </location>
</feature>
<dbReference type="PANTHER" id="PTHR12975">
    <property type="entry name" value="TRANSPORT PROTEIN TRAPP"/>
    <property type="match status" value="1"/>
</dbReference>
<protein>
    <recommendedName>
        <fullName evidence="6">Trafficking protein particle complex subunit 8</fullName>
    </recommendedName>
</protein>
<dbReference type="SUPFAM" id="SSF48452">
    <property type="entry name" value="TPR-like"/>
    <property type="match status" value="1"/>
</dbReference>
<dbReference type="Pfam" id="PF24545">
    <property type="entry name" value="Ig_TPPC8_1st"/>
    <property type="match status" value="1"/>
</dbReference>
<dbReference type="InterPro" id="IPR058538">
    <property type="entry name" value="Ig_TPPC8_2nd"/>
</dbReference>
<evidence type="ECO:0000259" key="3">
    <source>
        <dbReference type="Pfam" id="PF24545"/>
    </source>
</evidence>
<evidence type="ECO:0008006" key="6">
    <source>
        <dbReference type="Google" id="ProtNLM"/>
    </source>
</evidence>
<accession>A0AAV0IXF5</accession>
<feature type="domain" description="TPPC8 first Ig-like" evidence="3">
    <location>
        <begin position="605"/>
        <end position="748"/>
    </location>
</feature>
<evidence type="ECO:0000313" key="4">
    <source>
        <dbReference type="EMBL" id="CAI0402211.1"/>
    </source>
</evidence>
<dbReference type="EMBL" id="CAMGYJ010000004">
    <property type="protein sequence ID" value="CAI0402211.1"/>
    <property type="molecule type" value="Genomic_DNA"/>
</dbReference>
<dbReference type="InterPro" id="IPR057651">
    <property type="entry name" value="Ig_TPPC8_C"/>
</dbReference>
<gene>
    <name evidence="4" type="ORF">LITE_LOCUS11507</name>
</gene>
<dbReference type="Pfam" id="PF24542">
    <property type="entry name" value="Ig_TPPC8_C"/>
    <property type="match status" value="1"/>
</dbReference>
<dbReference type="InterPro" id="IPR011990">
    <property type="entry name" value="TPR-like_helical_dom_sf"/>
</dbReference>
<organism evidence="4 5">
    <name type="scientific">Linum tenue</name>
    <dbReference type="NCBI Taxonomy" id="586396"/>
    <lineage>
        <taxon>Eukaryota</taxon>
        <taxon>Viridiplantae</taxon>
        <taxon>Streptophyta</taxon>
        <taxon>Embryophyta</taxon>
        <taxon>Tracheophyta</taxon>
        <taxon>Spermatophyta</taxon>
        <taxon>Magnoliopsida</taxon>
        <taxon>eudicotyledons</taxon>
        <taxon>Gunneridae</taxon>
        <taxon>Pentapetalae</taxon>
        <taxon>rosids</taxon>
        <taxon>fabids</taxon>
        <taxon>Malpighiales</taxon>
        <taxon>Linaceae</taxon>
        <taxon>Linum</taxon>
    </lineage>
</organism>
<feature type="domain" description="TPPC8 C-terminal Ig-like" evidence="1">
    <location>
        <begin position="1132"/>
        <end position="1263"/>
    </location>
</feature>